<dbReference type="EMBL" id="JAUTXT010000007">
    <property type="protein sequence ID" value="KAK3677428.1"/>
    <property type="molecule type" value="Genomic_DNA"/>
</dbReference>
<keyword evidence="2" id="KW-1185">Reference proteome</keyword>
<sequence length="263" mass="29570">MIAVNEAASFDAFQDNLSTAVIARLSPKTGKGGRKKAIKGRKNEIKPVIRVSSDAADGLNEGDASGLGEFIEFLAEEIFVSLPSDLRTLSYATTQDESSLKEKYEVPLDSTLVESIVEHLPPPIADSLQTYGLIEDSTYLDKLLEPVLESYITATISPPPEYTPALIATRPDGCEICGREHLPLTYHHLIPRQMHAKAVKQGWHKDWELNRVAWLCRACHTYVHKIASNEELAKEWYSVELLTEREDVQKWAKWVGNVRWKAR</sequence>
<name>A0AAE0WSY6_9PEZI</name>
<dbReference type="PANTHER" id="PTHR37827">
    <property type="entry name" value="TUDOR DOMAIN-CONTAINING PROTEIN"/>
    <property type="match status" value="1"/>
</dbReference>
<reference evidence="1" key="1">
    <citation type="submission" date="2023-07" db="EMBL/GenBank/DDBJ databases">
        <title>Black Yeasts Isolated from many extreme environments.</title>
        <authorList>
            <person name="Coleine C."/>
            <person name="Stajich J.E."/>
            <person name="Selbmann L."/>
        </authorList>
    </citation>
    <scope>NUCLEOTIDE SEQUENCE</scope>
    <source>
        <strain evidence="1">CCFEE 5485</strain>
    </source>
</reference>
<evidence type="ECO:0000313" key="2">
    <source>
        <dbReference type="Proteomes" id="UP001274830"/>
    </source>
</evidence>
<dbReference type="InterPro" id="IPR003615">
    <property type="entry name" value="HNH_nuc"/>
</dbReference>
<protein>
    <submittedName>
        <fullName evidence="1">Uncharacterized protein</fullName>
    </submittedName>
</protein>
<comment type="caution">
    <text evidence="1">The sequence shown here is derived from an EMBL/GenBank/DDBJ whole genome shotgun (WGS) entry which is preliminary data.</text>
</comment>
<dbReference type="Proteomes" id="UP001274830">
    <property type="component" value="Unassembled WGS sequence"/>
</dbReference>
<dbReference type="CDD" id="cd00085">
    <property type="entry name" value="HNHc"/>
    <property type="match status" value="1"/>
</dbReference>
<dbReference type="PANTHER" id="PTHR37827:SF1">
    <property type="entry name" value="HNH DOMAIN-CONTAINING PROTEIN"/>
    <property type="match status" value="1"/>
</dbReference>
<accession>A0AAE0WSY6</accession>
<proteinExistence type="predicted"/>
<gene>
    <name evidence="1" type="ORF">LTR78_002966</name>
</gene>
<organism evidence="1 2">
    <name type="scientific">Recurvomyces mirabilis</name>
    <dbReference type="NCBI Taxonomy" id="574656"/>
    <lineage>
        <taxon>Eukaryota</taxon>
        <taxon>Fungi</taxon>
        <taxon>Dikarya</taxon>
        <taxon>Ascomycota</taxon>
        <taxon>Pezizomycotina</taxon>
        <taxon>Dothideomycetes</taxon>
        <taxon>Dothideomycetidae</taxon>
        <taxon>Mycosphaerellales</taxon>
        <taxon>Teratosphaeriaceae</taxon>
        <taxon>Recurvomyces</taxon>
    </lineage>
</organism>
<evidence type="ECO:0000313" key="1">
    <source>
        <dbReference type="EMBL" id="KAK3677428.1"/>
    </source>
</evidence>
<dbReference type="AlphaFoldDB" id="A0AAE0WSY6"/>